<evidence type="ECO:0000313" key="2">
    <source>
        <dbReference type="Proteomes" id="UP001165064"/>
    </source>
</evidence>
<keyword evidence="2" id="KW-1185">Reference proteome</keyword>
<proteinExistence type="predicted"/>
<gene>
    <name evidence="1" type="ORF">Amon02_000943100</name>
</gene>
<reference evidence="1" key="1">
    <citation type="submission" date="2023-04" db="EMBL/GenBank/DDBJ databases">
        <title>Ambrosiozyma monospora NBRC 10751.</title>
        <authorList>
            <person name="Ichikawa N."/>
            <person name="Sato H."/>
            <person name="Tonouchi N."/>
        </authorList>
    </citation>
    <scope>NUCLEOTIDE SEQUENCE</scope>
    <source>
        <strain evidence="1">NBRC 10751</strain>
    </source>
</reference>
<comment type="caution">
    <text evidence="1">The sequence shown here is derived from an EMBL/GenBank/DDBJ whole genome shotgun (WGS) entry which is preliminary data.</text>
</comment>
<protein>
    <submittedName>
        <fullName evidence="1">Unnamed protein product</fullName>
    </submittedName>
</protein>
<dbReference type="EMBL" id="BSXS01008851">
    <property type="protein sequence ID" value="GME93874.1"/>
    <property type="molecule type" value="Genomic_DNA"/>
</dbReference>
<evidence type="ECO:0000313" key="1">
    <source>
        <dbReference type="EMBL" id="GME93874.1"/>
    </source>
</evidence>
<sequence length="246" mass="28052">MDPSEFNSNIEKLHNYIQHQSQQQSQPHSITLKSIQLKKSNNEKYISIWTYPISIRDQKSDIDVVQVELNVIVSFNVSYSNPVLSFRIFQIVESSDDDGLGMTVETRKVCFRQVLLYAVMNRSRVNDKPSFTSSSETGSNLCEHLPGNEEETITENYPTITENGDEETGDQRTTPINVDEDFEFDPVEMSSVVSINDLIIGGSSLGSYYFIHPCQTTEFLKNIDGNTIDHGEILVAWWMFYSRVVL</sequence>
<organism evidence="1 2">
    <name type="scientific">Ambrosiozyma monospora</name>
    <name type="common">Yeast</name>
    <name type="synonym">Endomycopsis monosporus</name>
    <dbReference type="NCBI Taxonomy" id="43982"/>
    <lineage>
        <taxon>Eukaryota</taxon>
        <taxon>Fungi</taxon>
        <taxon>Dikarya</taxon>
        <taxon>Ascomycota</taxon>
        <taxon>Saccharomycotina</taxon>
        <taxon>Pichiomycetes</taxon>
        <taxon>Pichiales</taxon>
        <taxon>Pichiaceae</taxon>
        <taxon>Ambrosiozyma</taxon>
    </lineage>
</organism>
<name>A0ACB5TSD6_AMBMO</name>
<accession>A0ACB5TSD6</accession>
<dbReference type="Proteomes" id="UP001165064">
    <property type="component" value="Unassembled WGS sequence"/>
</dbReference>